<comment type="caution">
    <text evidence="5">The sequence shown here is derived from an EMBL/GenBank/DDBJ whole genome shotgun (WGS) entry which is preliminary data.</text>
</comment>
<evidence type="ECO:0000256" key="1">
    <source>
        <dbReference type="ARBA" id="ARBA00022777"/>
    </source>
</evidence>
<dbReference type="CDD" id="cd00130">
    <property type="entry name" value="PAS"/>
    <property type="match status" value="1"/>
</dbReference>
<name>A0ABS9I5V6_9PSED</name>
<reference evidence="5" key="1">
    <citation type="submission" date="2022-01" db="EMBL/GenBank/DDBJ databases">
        <title>Pseudomonas sp. nov. isolated from Antarctic regolith.</title>
        <authorList>
            <person name="Novakova D."/>
            <person name="Sedlar K."/>
        </authorList>
    </citation>
    <scope>NUCLEOTIDE SEQUENCE</scope>
    <source>
        <strain evidence="5">P2647</strain>
    </source>
</reference>
<dbReference type="Gene3D" id="3.30.70.270">
    <property type="match status" value="1"/>
</dbReference>
<gene>
    <name evidence="5" type="ORF">L4G47_13175</name>
</gene>
<dbReference type="PROSITE" id="PS50883">
    <property type="entry name" value="EAL"/>
    <property type="match status" value="1"/>
</dbReference>
<dbReference type="InterPro" id="IPR052155">
    <property type="entry name" value="Biofilm_reg_signaling"/>
</dbReference>
<dbReference type="Proteomes" id="UP001162905">
    <property type="component" value="Unassembled WGS sequence"/>
</dbReference>
<dbReference type="EMBL" id="JAKJXH010000012">
    <property type="protein sequence ID" value="MCF7543172.1"/>
    <property type="molecule type" value="Genomic_DNA"/>
</dbReference>
<dbReference type="RefSeq" id="WP_237252565.1">
    <property type="nucleotide sequence ID" value="NZ_JAKJXH010000012.1"/>
</dbReference>
<feature type="domain" description="EAL" evidence="3">
    <location>
        <begin position="390"/>
        <end position="644"/>
    </location>
</feature>
<dbReference type="NCBIfam" id="TIGR00229">
    <property type="entry name" value="sensory_box"/>
    <property type="match status" value="1"/>
</dbReference>
<dbReference type="InterPro" id="IPR000160">
    <property type="entry name" value="GGDEF_dom"/>
</dbReference>
<dbReference type="CDD" id="cd01948">
    <property type="entry name" value="EAL"/>
    <property type="match status" value="1"/>
</dbReference>
<sequence length="646" mass="71882">MFVVGSSRDRPGDTVDCRFQRARGAMVQARTRYFPCVKPLVVNKTGASLKAFEHTLLRTLAENVPHRIYAKDLDGRFIFANGSVARGMGVSDPAELLGKTDFDFYPPELASVYKLEEQEVLKHGRSLLNHEEHTRYLLLDEKAWLITTKVAVRNDAGRIVGLVGINYEVTVQKAAEVALQAAHKEAAEAATRLQATVARLDLEMKERQRFEQELRRQAMHDSLTGLPNRALLMDRIEQAIKLAQRCDHSLTLLFLDLDRFKLVNDSLGHAAGDELLRVVTRRIGRLLRSGDTFARLGGDEFVLLLRSPMPANALADLTNRLSRVVAKPVRVADREVSVTCSLGYSVYPQDGEDATTLLKRADAAMYGAKEEGGNRVRCYTLDLISHAGERLEVETQLKQALQRGEFLLHYQPQIEIASGRIVGVEALVRWQHPTRGLVPPMEFIPIAEELGLIEQIGEWVLRTACAQAAAWQRSGLPAMRMAINVSARQFHNPALESVVAQVLAEHGLAPEQLELEITESLSMKNPEESIRILASFKALGISIAIDDFGTGYSNLAYLCQFPVRRIKLDRAFVHALGSPSSSHVIVEAIVAMAHKLDLLVVAEGVETVEQRNQLLCYGCDELQGYWFSRPVDADTCGGLLQKQPWI</sequence>
<dbReference type="PANTHER" id="PTHR44757:SF2">
    <property type="entry name" value="BIOFILM ARCHITECTURE MAINTENANCE PROTEIN MBAA"/>
    <property type="match status" value="1"/>
</dbReference>
<dbReference type="InterPro" id="IPR035919">
    <property type="entry name" value="EAL_sf"/>
</dbReference>
<keyword evidence="6" id="KW-1185">Reference proteome</keyword>
<evidence type="ECO:0000313" key="5">
    <source>
        <dbReference type="EMBL" id="MCF7543172.1"/>
    </source>
</evidence>
<dbReference type="SUPFAM" id="SSF55073">
    <property type="entry name" value="Nucleotide cyclase"/>
    <property type="match status" value="1"/>
</dbReference>
<dbReference type="PROSITE" id="PS50887">
    <property type="entry name" value="GGDEF"/>
    <property type="match status" value="1"/>
</dbReference>
<keyword evidence="1" id="KW-0808">Transferase</keyword>
<protein>
    <submittedName>
        <fullName evidence="5">EAL domain-containing protein</fullName>
    </submittedName>
</protein>
<dbReference type="SMART" id="SM00091">
    <property type="entry name" value="PAS"/>
    <property type="match status" value="1"/>
</dbReference>
<organism evidence="5 6">
    <name type="scientific">Pseudomonas petrae</name>
    <dbReference type="NCBI Taxonomy" id="2912190"/>
    <lineage>
        <taxon>Bacteria</taxon>
        <taxon>Pseudomonadati</taxon>
        <taxon>Pseudomonadota</taxon>
        <taxon>Gammaproteobacteria</taxon>
        <taxon>Pseudomonadales</taxon>
        <taxon>Pseudomonadaceae</taxon>
        <taxon>Pseudomonas</taxon>
    </lineage>
</organism>
<accession>A0ABS9I5V6</accession>
<evidence type="ECO:0000313" key="6">
    <source>
        <dbReference type="Proteomes" id="UP001162905"/>
    </source>
</evidence>
<keyword evidence="1" id="KW-0418">Kinase</keyword>
<dbReference type="SMART" id="SM00052">
    <property type="entry name" value="EAL"/>
    <property type="match status" value="1"/>
</dbReference>
<dbReference type="InterPro" id="IPR001633">
    <property type="entry name" value="EAL_dom"/>
</dbReference>
<dbReference type="PANTHER" id="PTHR44757">
    <property type="entry name" value="DIGUANYLATE CYCLASE DGCP"/>
    <property type="match status" value="1"/>
</dbReference>
<feature type="domain" description="PAS" evidence="2">
    <location>
        <begin position="53"/>
        <end position="124"/>
    </location>
</feature>
<dbReference type="SUPFAM" id="SSF55785">
    <property type="entry name" value="PYP-like sensor domain (PAS domain)"/>
    <property type="match status" value="1"/>
</dbReference>
<dbReference type="SUPFAM" id="SSF141868">
    <property type="entry name" value="EAL domain-like"/>
    <property type="match status" value="1"/>
</dbReference>
<proteinExistence type="predicted"/>
<dbReference type="CDD" id="cd01949">
    <property type="entry name" value="GGDEF"/>
    <property type="match status" value="1"/>
</dbReference>
<evidence type="ECO:0000259" key="2">
    <source>
        <dbReference type="PROSITE" id="PS50112"/>
    </source>
</evidence>
<dbReference type="SMART" id="SM00267">
    <property type="entry name" value="GGDEF"/>
    <property type="match status" value="1"/>
</dbReference>
<dbReference type="InterPro" id="IPR035965">
    <property type="entry name" value="PAS-like_dom_sf"/>
</dbReference>
<dbReference type="Gene3D" id="3.30.450.20">
    <property type="entry name" value="PAS domain"/>
    <property type="match status" value="1"/>
</dbReference>
<dbReference type="InterPro" id="IPR013656">
    <property type="entry name" value="PAS_4"/>
</dbReference>
<dbReference type="PROSITE" id="PS50112">
    <property type="entry name" value="PAS"/>
    <property type="match status" value="1"/>
</dbReference>
<dbReference type="InterPro" id="IPR043128">
    <property type="entry name" value="Rev_trsase/Diguanyl_cyclase"/>
</dbReference>
<dbReference type="InterPro" id="IPR000014">
    <property type="entry name" value="PAS"/>
</dbReference>
<dbReference type="Pfam" id="PF00563">
    <property type="entry name" value="EAL"/>
    <property type="match status" value="1"/>
</dbReference>
<evidence type="ECO:0000259" key="3">
    <source>
        <dbReference type="PROSITE" id="PS50883"/>
    </source>
</evidence>
<feature type="domain" description="GGDEF" evidence="4">
    <location>
        <begin position="248"/>
        <end position="381"/>
    </location>
</feature>
<evidence type="ECO:0000259" key="4">
    <source>
        <dbReference type="PROSITE" id="PS50887"/>
    </source>
</evidence>
<dbReference type="Gene3D" id="3.20.20.450">
    <property type="entry name" value="EAL domain"/>
    <property type="match status" value="1"/>
</dbReference>
<dbReference type="InterPro" id="IPR029787">
    <property type="entry name" value="Nucleotide_cyclase"/>
</dbReference>
<dbReference type="Pfam" id="PF08448">
    <property type="entry name" value="PAS_4"/>
    <property type="match status" value="1"/>
</dbReference>
<dbReference type="NCBIfam" id="TIGR00254">
    <property type="entry name" value="GGDEF"/>
    <property type="match status" value="1"/>
</dbReference>
<dbReference type="Pfam" id="PF00990">
    <property type="entry name" value="GGDEF"/>
    <property type="match status" value="1"/>
</dbReference>